<keyword evidence="2" id="KW-1185">Reference proteome</keyword>
<dbReference type="EMBL" id="JAASQR010000001">
    <property type="protein sequence ID" value="NIJ15930.1"/>
    <property type="molecule type" value="Genomic_DNA"/>
</dbReference>
<name>A0A846M5B7_9SPHN</name>
<dbReference type="AlphaFoldDB" id="A0A846M5B7"/>
<sequence>MTPRNVEAHMEDDILICRCVIDAIDQVTAIRIAHKLEASPLILAAQVGFASCDG</sequence>
<protein>
    <submittedName>
        <fullName evidence="1">Uncharacterized protein</fullName>
    </submittedName>
</protein>
<gene>
    <name evidence="1" type="ORF">FHS54_000879</name>
</gene>
<organism evidence="1 2">
    <name type="scientific">Sphingobium vermicomposti</name>
    <dbReference type="NCBI Taxonomy" id="529005"/>
    <lineage>
        <taxon>Bacteria</taxon>
        <taxon>Pseudomonadati</taxon>
        <taxon>Pseudomonadota</taxon>
        <taxon>Alphaproteobacteria</taxon>
        <taxon>Sphingomonadales</taxon>
        <taxon>Sphingomonadaceae</taxon>
        <taxon>Sphingobium</taxon>
    </lineage>
</organism>
<proteinExistence type="predicted"/>
<accession>A0A846M5B7</accession>
<evidence type="ECO:0000313" key="1">
    <source>
        <dbReference type="EMBL" id="NIJ15930.1"/>
    </source>
</evidence>
<reference evidence="1 2" key="1">
    <citation type="submission" date="2020-03" db="EMBL/GenBank/DDBJ databases">
        <title>Genomic Encyclopedia of Type Strains, Phase IV (KMG-IV): sequencing the most valuable type-strain genomes for metagenomic binning, comparative biology and taxonomic classification.</title>
        <authorList>
            <person name="Goeker M."/>
        </authorList>
    </citation>
    <scope>NUCLEOTIDE SEQUENCE [LARGE SCALE GENOMIC DNA]</scope>
    <source>
        <strain evidence="1 2">DSM 21299</strain>
    </source>
</reference>
<dbReference type="Proteomes" id="UP000576821">
    <property type="component" value="Unassembled WGS sequence"/>
</dbReference>
<evidence type="ECO:0000313" key="2">
    <source>
        <dbReference type="Proteomes" id="UP000576821"/>
    </source>
</evidence>
<comment type="caution">
    <text evidence="1">The sequence shown here is derived from an EMBL/GenBank/DDBJ whole genome shotgun (WGS) entry which is preliminary data.</text>
</comment>